<evidence type="ECO:0000313" key="2">
    <source>
        <dbReference type="EMBL" id="QTD52381.1"/>
    </source>
</evidence>
<dbReference type="Pfam" id="PF13489">
    <property type="entry name" value="Methyltransf_23"/>
    <property type="match status" value="1"/>
</dbReference>
<evidence type="ECO:0000313" key="3">
    <source>
        <dbReference type="Proteomes" id="UP000663929"/>
    </source>
</evidence>
<feature type="chain" id="PRO_5035143967" evidence="1">
    <location>
        <begin position="24"/>
        <end position="278"/>
    </location>
</feature>
<dbReference type="InterPro" id="IPR016980">
    <property type="entry name" value="S-AdoMet-dep_MeTrfase_Alr7345"/>
</dbReference>
<feature type="signal peptide" evidence="1">
    <location>
        <begin position="1"/>
        <end position="23"/>
    </location>
</feature>
<dbReference type="SUPFAM" id="SSF53335">
    <property type="entry name" value="S-adenosyl-L-methionine-dependent methyltransferases"/>
    <property type="match status" value="1"/>
</dbReference>
<keyword evidence="2" id="KW-0489">Methyltransferase</keyword>
<dbReference type="PIRSF" id="PIRSF031679">
    <property type="entry name" value="Mtase_Alr7345_prd"/>
    <property type="match status" value="1"/>
</dbReference>
<dbReference type="Gene3D" id="3.40.50.150">
    <property type="entry name" value="Vaccinia Virus protein VP39"/>
    <property type="match status" value="1"/>
</dbReference>
<dbReference type="AlphaFoldDB" id="A0A8A4TTI4"/>
<accession>A0A8A4TTI4</accession>
<dbReference type="KEGG" id="scor:J3U87_07900"/>
<dbReference type="InterPro" id="IPR029063">
    <property type="entry name" value="SAM-dependent_MTases_sf"/>
</dbReference>
<dbReference type="Proteomes" id="UP000663929">
    <property type="component" value="Chromosome"/>
</dbReference>
<keyword evidence="2" id="KW-0808">Transferase</keyword>
<evidence type="ECO:0000256" key="1">
    <source>
        <dbReference type="SAM" id="SignalP"/>
    </source>
</evidence>
<dbReference type="EMBL" id="CP071793">
    <property type="protein sequence ID" value="QTD52381.1"/>
    <property type="molecule type" value="Genomic_DNA"/>
</dbReference>
<gene>
    <name evidence="2" type="ORF">J3U87_07900</name>
</gene>
<sequence length="278" mass="31213">MNFKTLKAMFVLCAAFMMVAAFAGDPHQASKGKLKKIANGDHRSDENKARNEFRHPVETLSFFGVKEDMTVVEIWPGGGGWYLEILAPYLKDKGTYIAASFSKEPQHKYAEYFRKANEKLAAKLDGDKKNYGKVKVTEFFPANDVASLGPKGEVDMILTFRNLHNWAPDYNKAMRAFYDHLKPGGVLGLVEHRTTDKQDPEAASGYMNQAYVIEMAKKAGFELVDKSEINANPKDTAKHEKGVWTLPPTYALGEKDKAKYSSIGESDRMTLKFVKPKK</sequence>
<proteinExistence type="predicted"/>
<protein>
    <submittedName>
        <fullName evidence="2">Class I SAM-dependent methyltransferase</fullName>
    </submittedName>
</protein>
<name>A0A8A4TTI4_SULCO</name>
<dbReference type="GO" id="GO:0032259">
    <property type="term" value="P:methylation"/>
    <property type="evidence" value="ECO:0007669"/>
    <property type="project" value="UniProtKB-KW"/>
</dbReference>
<dbReference type="GO" id="GO:0008168">
    <property type="term" value="F:methyltransferase activity"/>
    <property type="evidence" value="ECO:0007669"/>
    <property type="project" value="UniProtKB-KW"/>
</dbReference>
<keyword evidence="1" id="KW-0732">Signal</keyword>
<keyword evidence="3" id="KW-1185">Reference proteome</keyword>
<reference evidence="2" key="1">
    <citation type="submission" date="2021-03" db="EMBL/GenBank/DDBJ databases">
        <title>Acanthopleuribacteraceae sp. M133.</title>
        <authorList>
            <person name="Wang G."/>
        </authorList>
    </citation>
    <scope>NUCLEOTIDE SEQUENCE</scope>
    <source>
        <strain evidence="2">M133</strain>
    </source>
</reference>
<dbReference type="RefSeq" id="WP_237382489.1">
    <property type="nucleotide sequence ID" value="NZ_CP071793.1"/>
</dbReference>
<organism evidence="2 3">
    <name type="scientific">Sulfidibacter corallicola</name>
    <dbReference type="NCBI Taxonomy" id="2818388"/>
    <lineage>
        <taxon>Bacteria</taxon>
        <taxon>Pseudomonadati</taxon>
        <taxon>Acidobacteriota</taxon>
        <taxon>Holophagae</taxon>
        <taxon>Acanthopleuribacterales</taxon>
        <taxon>Acanthopleuribacteraceae</taxon>
        <taxon>Sulfidibacter</taxon>
    </lineage>
</organism>